<dbReference type="Proteomes" id="UP000050741">
    <property type="component" value="Unassembled WGS sequence"/>
</dbReference>
<dbReference type="WBParaSite" id="GPLIN_001344500">
    <property type="protein sequence ID" value="GPLIN_001344500"/>
    <property type="gene ID" value="GPLIN_001344500"/>
</dbReference>
<reference evidence="2" key="2">
    <citation type="submission" date="2014-05" db="EMBL/GenBank/DDBJ databases">
        <title>The genome and life-stage specific transcriptomes of Globodera pallida elucidate key aspects of plant parasitism by a cyst nematode.</title>
        <authorList>
            <person name="Cotton J.A."/>
            <person name="Lilley C.J."/>
            <person name="Jones L.M."/>
            <person name="Kikuchi T."/>
            <person name="Reid A.J."/>
            <person name="Thorpe P."/>
            <person name="Tsai I.J."/>
            <person name="Beasley H."/>
            <person name="Blok V."/>
            <person name="Cock P.J.A."/>
            <person name="Van den Akker S.E."/>
            <person name="Holroyd N."/>
            <person name="Hunt M."/>
            <person name="Mantelin S."/>
            <person name="Naghra H."/>
            <person name="Pain A."/>
            <person name="Palomares-Rius J.E."/>
            <person name="Zarowiecki M."/>
            <person name="Berriman M."/>
            <person name="Jones J.T."/>
            <person name="Urwin P.E."/>
        </authorList>
    </citation>
    <scope>NUCLEOTIDE SEQUENCE [LARGE SCALE GENOMIC DNA]</scope>
    <source>
        <strain evidence="2">Lindley</strain>
    </source>
</reference>
<dbReference type="SUPFAM" id="SSF81321">
    <property type="entry name" value="Family A G protein-coupled receptor-like"/>
    <property type="match status" value="1"/>
</dbReference>
<sequence length="385" mass="43948">MTQMLLPSIVEYFNTDEPWPFFLTFRIQSVFGFFSLAVNFIVAVYAFGVPNCYNPHTSLWQSLLVVDIMATVGFILDADSAFKFQESKPLDPTLSDDASSTMVPTNALPPTAFVQAQPNAFKMALPYSVDDLVHNFTVFACTEQRPYLFITLIARQWAALLVLFMGLERLLFVRYPLWLRSIQISVGPNNLFAVFFALFSTGIAYTNAIYVAAFEQTHFSCEASWAFGEDYGWFFYGIVILPQLLGCGFCIIAYYMIHHEQALRRFGGNRQKLGREKRNISKVKWLLITCFAFVAVPQLLLFAFHVFAPKQLVLIKMLISQLFLAKCFGNILMYNRAIAMTRFGLFAMLKQKWHRRRKGARGSTQQFTANSVSHFIAQQQQQANS</sequence>
<keyword evidence="2" id="KW-1185">Reference proteome</keyword>
<name>A0A183CKN9_GLOPA</name>
<feature type="transmembrane region" description="Helical" evidence="1">
    <location>
        <begin position="233"/>
        <end position="257"/>
    </location>
</feature>
<keyword evidence="1" id="KW-1133">Transmembrane helix</keyword>
<evidence type="ECO:0000256" key="1">
    <source>
        <dbReference type="SAM" id="Phobius"/>
    </source>
</evidence>
<reference evidence="2" key="1">
    <citation type="submission" date="2013-12" db="EMBL/GenBank/DDBJ databases">
        <authorList>
            <person name="Aslett M."/>
        </authorList>
    </citation>
    <scope>NUCLEOTIDE SEQUENCE [LARGE SCALE GENOMIC DNA]</scope>
    <source>
        <strain evidence="2">Lindley</strain>
    </source>
</reference>
<keyword evidence="1" id="KW-0472">Membrane</keyword>
<dbReference type="AlphaFoldDB" id="A0A183CKN9"/>
<feature type="transmembrane region" description="Helical" evidence="1">
    <location>
        <begin position="147"/>
        <end position="171"/>
    </location>
</feature>
<organism evidence="2 3">
    <name type="scientific">Globodera pallida</name>
    <name type="common">Potato cyst nematode worm</name>
    <name type="synonym">Heterodera pallida</name>
    <dbReference type="NCBI Taxonomy" id="36090"/>
    <lineage>
        <taxon>Eukaryota</taxon>
        <taxon>Metazoa</taxon>
        <taxon>Ecdysozoa</taxon>
        <taxon>Nematoda</taxon>
        <taxon>Chromadorea</taxon>
        <taxon>Rhabditida</taxon>
        <taxon>Tylenchina</taxon>
        <taxon>Tylenchomorpha</taxon>
        <taxon>Tylenchoidea</taxon>
        <taxon>Heteroderidae</taxon>
        <taxon>Heteroderinae</taxon>
        <taxon>Globodera</taxon>
    </lineage>
</organism>
<feature type="transmembrane region" description="Helical" evidence="1">
    <location>
        <begin position="27"/>
        <end position="47"/>
    </location>
</feature>
<accession>A0A183CKN9</accession>
<evidence type="ECO:0000313" key="2">
    <source>
        <dbReference type="Proteomes" id="UP000050741"/>
    </source>
</evidence>
<reference evidence="3" key="3">
    <citation type="submission" date="2016-06" db="UniProtKB">
        <authorList>
            <consortium name="WormBaseParasite"/>
        </authorList>
    </citation>
    <scope>IDENTIFICATION</scope>
</reference>
<protein>
    <submittedName>
        <fullName evidence="3">G_PROTEIN_RECEP_F1_2 domain-containing protein</fullName>
    </submittedName>
</protein>
<proteinExistence type="predicted"/>
<evidence type="ECO:0000313" key="3">
    <source>
        <dbReference type="WBParaSite" id="GPLIN_001344500"/>
    </source>
</evidence>
<feature type="transmembrane region" description="Helical" evidence="1">
    <location>
        <begin position="59"/>
        <end position="76"/>
    </location>
</feature>
<dbReference type="Gene3D" id="1.20.1070.10">
    <property type="entry name" value="Rhodopsin 7-helix transmembrane proteins"/>
    <property type="match status" value="1"/>
</dbReference>
<keyword evidence="1" id="KW-0812">Transmembrane</keyword>
<feature type="transmembrane region" description="Helical" evidence="1">
    <location>
        <begin position="285"/>
        <end position="308"/>
    </location>
</feature>
<feature type="transmembrane region" description="Helical" evidence="1">
    <location>
        <begin position="191"/>
        <end position="213"/>
    </location>
</feature>